<dbReference type="HOGENOM" id="CLU_446138_0_0_0"/>
<dbReference type="OrthoDB" id="20366at2"/>
<reference evidence="1 2" key="1">
    <citation type="journal article" date="2010" name="PLoS ONE">
        <title>The Waddlia genome: a window into chlamydial biology.</title>
        <authorList>
            <person name="Bertelli C."/>
            <person name="Collyn F."/>
            <person name="Croxatto A."/>
            <person name="Ruckert C."/>
            <person name="Polkinghorne A."/>
            <person name="Kebbi-Beghdadi C."/>
            <person name="Goesmann A."/>
            <person name="Vaughan L."/>
            <person name="Greub G."/>
        </authorList>
    </citation>
    <scope>NUCLEOTIDE SEQUENCE [LARGE SCALE GENOMIC DNA]</scope>
    <source>
        <strain evidence="2">ATCC VR-1470 / WSU 86-1044</strain>
    </source>
</reference>
<dbReference type="RefSeq" id="WP_013182376.1">
    <property type="nucleotide sequence ID" value="NC_014225.1"/>
</dbReference>
<sequence>MFNIKHHLPLFIKKFREESFIKISSNGDFESAHFLLRKLCHFFNFDSCFHVKAAEAFVYQLWELESVPILFSESSFQEVDFLLYLEAGELLREKLLGVHHLKARRVRAKLDRGLIALRYRLEGCNGGCDPEDPDESLLCRLIHAASVWKEGQVVFRNKMLTVKDKNQLRDASRYPLFAELVLRDEEEAENFFTWALRDHIAVRPLIEFPRNQWKMNRYQLNGRLSRRGGFDLKVQKVLCEEGFEKVLTLPFEGKPVNILDEAKCVLFRGNYALTIGEVFEIFDRKKIEAGNLEYMEDGIMNWNAHQCGYWDTALGDYQRIDLDKSEWWNELPVLDRLSLKKARHLFGSHLTGTEWNLSLISSRLHQDLNFEDAHGYLAISVPQNDGTYIVYTLGKFTFAFPGTLLQALLNIGETAEAAIAYPDENVFYTHRRKTYYSYAISEEDGKKFFESVKRDMMLSREGNLIYQIESENCAKWSYEKLVYSIGQHRVPEIYTMPFLHSEPHGFMSAIFKVIKSLPKPWQIPVTTFCHFLLGGYKGRMIIENGKAVWKSLRYHPFWNDTVIFHPSMLHKLQEEGKIGRFVSAGITCVNRAIFFFYSKNLSRYSNLTSFSSFLVFFSNRFLQIFTKIHSEPIPNKISLCFFIKNL</sequence>
<accession>D6YX04</accession>
<dbReference type="KEGG" id="wch:wcw_1313"/>
<name>D6YX04_WADCW</name>
<keyword evidence="2" id="KW-1185">Reference proteome</keyword>
<organism evidence="1 2">
    <name type="scientific">Waddlia chondrophila (strain ATCC VR-1470 / WSU 86-1044)</name>
    <dbReference type="NCBI Taxonomy" id="716544"/>
    <lineage>
        <taxon>Bacteria</taxon>
        <taxon>Pseudomonadati</taxon>
        <taxon>Chlamydiota</taxon>
        <taxon>Chlamydiia</taxon>
        <taxon>Parachlamydiales</taxon>
        <taxon>Waddliaceae</taxon>
        <taxon>Waddlia</taxon>
    </lineage>
</organism>
<proteinExistence type="predicted"/>
<dbReference type="AlphaFoldDB" id="D6YX04"/>
<dbReference type="EMBL" id="CP001928">
    <property type="protein sequence ID" value="ADI38665.1"/>
    <property type="molecule type" value="Genomic_DNA"/>
</dbReference>
<protein>
    <submittedName>
        <fullName evidence="1">Uncharacterized protein</fullName>
    </submittedName>
</protein>
<evidence type="ECO:0000313" key="1">
    <source>
        <dbReference type="EMBL" id="ADI38665.1"/>
    </source>
</evidence>
<gene>
    <name evidence="1" type="ordered locus">wcw_1313</name>
</gene>
<dbReference type="Proteomes" id="UP000001505">
    <property type="component" value="Chromosome"/>
</dbReference>
<dbReference type="eggNOG" id="ENOG502Z9UA">
    <property type="taxonomic scope" value="Bacteria"/>
</dbReference>
<evidence type="ECO:0000313" key="2">
    <source>
        <dbReference type="Proteomes" id="UP000001505"/>
    </source>
</evidence>
<dbReference type="STRING" id="716544.wcw_1313"/>